<accession>A0A381Z1P2</accession>
<dbReference type="Pfam" id="PF13581">
    <property type="entry name" value="HATPase_c_2"/>
    <property type="match status" value="1"/>
</dbReference>
<dbReference type="PANTHER" id="PTHR35526">
    <property type="entry name" value="ANTI-SIGMA-F FACTOR RSBW-RELATED"/>
    <property type="match status" value="1"/>
</dbReference>
<sequence>VSTHKTVRITNQRDQIDTVRKFFDDYSKENKLTEKTVHDIQMALDELLTNIVNYGYEDKDEHQIDVRFGINNNAVNVEIIDDSKPYNILEQDNPDISLSVEDKPIGGLGIFLIKKLMTDVDYYTEKGKNHLVMTKELV</sequence>
<organism evidence="3">
    <name type="scientific">marine metagenome</name>
    <dbReference type="NCBI Taxonomy" id="408172"/>
    <lineage>
        <taxon>unclassified sequences</taxon>
        <taxon>metagenomes</taxon>
        <taxon>ecological metagenomes</taxon>
    </lineage>
</organism>
<dbReference type="Gene3D" id="3.30.565.10">
    <property type="entry name" value="Histidine kinase-like ATPase, C-terminal domain"/>
    <property type="match status" value="1"/>
</dbReference>
<dbReference type="InterPro" id="IPR003594">
    <property type="entry name" value="HATPase_dom"/>
</dbReference>
<dbReference type="CDD" id="cd16936">
    <property type="entry name" value="HATPase_RsbW-like"/>
    <property type="match status" value="1"/>
</dbReference>
<protein>
    <recommendedName>
        <fullName evidence="2">Histidine kinase/HSP90-like ATPase domain-containing protein</fullName>
    </recommendedName>
</protein>
<keyword evidence="1" id="KW-0418">Kinase</keyword>
<evidence type="ECO:0000259" key="2">
    <source>
        <dbReference type="Pfam" id="PF13581"/>
    </source>
</evidence>
<evidence type="ECO:0000313" key="3">
    <source>
        <dbReference type="EMBL" id="SVA83165.1"/>
    </source>
</evidence>
<evidence type="ECO:0000256" key="1">
    <source>
        <dbReference type="ARBA" id="ARBA00022527"/>
    </source>
</evidence>
<reference evidence="3" key="1">
    <citation type="submission" date="2018-05" db="EMBL/GenBank/DDBJ databases">
        <authorList>
            <person name="Lanie J.A."/>
            <person name="Ng W.-L."/>
            <person name="Kazmierczak K.M."/>
            <person name="Andrzejewski T.M."/>
            <person name="Davidsen T.M."/>
            <person name="Wayne K.J."/>
            <person name="Tettelin H."/>
            <person name="Glass J.I."/>
            <person name="Rusch D."/>
            <person name="Podicherti R."/>
            <person name="Tsui H.-C.T."/>
            <person name="Winkler M.E."/>
        </authorList>
    </citation>
    <scope>NUCLEOTIDE SEQUENCE</scope>
</reference>
<dbReference type="SUPFAM" id="SSF55874">
    <property type="entry name" value="ATPase domain of HSP90 chaperone/DNA topoisomerase II/histidine kinase"/>
    <property type="match status" value="1"/>
</dbReference>
<dbReference type="InterPro" id="IPR050267">
    <property type="entry name" value="Anti-sigma-factor_SerPK"/>
</dbReference>
<dbReference type="EMBL" id="UINC01019619">
    <property type="protein sequence ID" value="SVA83165.1"/>
    <property type="molecule type" value="Genomic_DNA"/>
</dbReference>
<keyword evidence="1" id="KW-0723">Serine/threonine-protein kinase</keyword>
<dbReference type="GO" id="GO:0004674">
    <property type="term" value="F:protein serine/threonine kinase activity"/>
    <property type="evidence" value="ECO:0007669"/>
    <property type="project" value="UniProtKB-KW"/>
</dbReference>
<feature type="non-terminal residue" evidence="3">
    <location>
        <position position="1"/>
    </location>
</feature>
<dbReference type="InterPro" id="IPR036890">
    <property type="entry name" value="HATPase_C_sf"/>
</dbReference>
<dbReference type="AlphaFoldDB" id="A0A381Z1P2"/>
<proteinExistence type="predicted"/>
<feature type="domain" description="Histidine kinase/HSP90-like ATPase" evidence="2">
    <location>
        <begin position="11"/>
        <end position="135"/>
    </location>
</feature>
<keyword evidence="1" id="KW-0808">Transferase</keyword>
<gene>
    <name evidence="3" type="ORF">METZ01_LOCUS136019</name>
</gene>
<name>A0A381Z1P2_9ZZZZ</name>